<proteinExistence type="predicted"/>
<sequence>MLGDLIVKHVPTQMQLADVRTKPLASSKFATAVNNLCLMLPAQIEGGCKQLKIGSTSSPHKSHPSEA</sequence>
<name>A0AAV3Q132_LITER</name>
<dbReference type="AlphaFoldDB" id="A0AAV3Q132"/>
<gene>
    <name evidence="1" type="ORF">LIER_14872</name>
</gene>
<dbReference type="EMBL" id="BAABME010003151">
    <property type="protein sequence ID" value="GAA0157645.1"/>
    <property type="molecule type" value="Genomic_DNA"/>
</dbReference>
<accession>A0AAV3Q132</accession>
<evidence type="ECO:0000313" key="2">
    <source>
        <dbReference type="Proteomes" id="UP001454036"/>
    </source>
</evidence>
<reference evidence="1 2" key="1">
    <citation type="submission" date="2024-01" db="EMBL/GenBank/DDBJ databases">
        <title>The complete chloroplast genome sequence of Lithospermum erythrorhizon: insights into the phylogenetic relationship among Boraginaceae species and the maternal lineages of purple gromwells.</title>
        <authorList>
            <person name="Okada T."/>
            <person name="Watanabe K."/>
        </authorList>
    </citation>
    <scope>NUCLEOTIDE SEQUENCE [LARGE SCALE GENOMIC DNA]</scope>
</reference>
<dbReference type="Proteomes" id="UP001454036">
    <property type="component" value="Unassembled WGS sequence"/>
</dbReference>
<evidence type="ECO:0000313" key="1">
    <source>
        <dbReference type="EMBL" id="GAA0157645.1"/>
    </source>
</evidence>
<keyword evidence="2" id="KW-1185">Reference proteome</keyword>
<protein>
    <submittedName>
        <fullName evidence="1">Uncharacterized protein</fullName>
    </submittedName>
</protein>
<organism evidence="1 2">
    <name type="scientific">Lithospermum erythrorhizon</name>
    <name type="common">Purple gromwell</name>
    <name type="synonym">Lithospermum officinale var. erythrorhizon</name>
    <dbReference type="NCBI Taxonomy" id="34254"/>
    <lineage>
        <taxon>Eukaryota</taxon>
        <taxon>Viridiplantae</taxon>
        <taxon>Streptophyta</taxon>
        <taxon>Embryophyta</taxon>
        <taxon>Tracheophyta</taxon>
        <taxon>Spermatophyta</taxon>
        <taxon>Magnoliopsida</taxon>
        <taxon>eudicotyledons</taxon>
        <taxon>Gunneridae</taxon>
        <taxon>Pentapetalae</taxon>
        <taxon>asterids</taxon>
        <taxon>lamiids</taxon>
        <taxon>Boraginales</taxon>
        <taxon>Boraginaceae</taxon>
        <taxon>Boraginoideae</taxon>
        <taxon>Lithospermeae</taxon>
        <taxon>Lithospermum</taxon>
    </lineage>
</organism>
<comment type="caution">
    <text evidence="1">The sequence shown here is derived from an EMBL/GenBank/DDBJ whole genome shotgun (WGS) entry which is preliminary data.</text>
</comment>